<dbReference type="EMBL" id="PKSG01000772">
    <property type="protein sequence ID" value="POR32935.1"/>
    <property type="molecule type" value="Genomic_DNA"/>
</dbReference>
<keyword evidence="1" id="KW-0472">Membrane</keyword>
<accession>A0A2S4KRX7</accession>
<comment type="caution">
    <text evidence="2">The sequence shown here is derived from an EMBL/GenBank/DDBJ whole genome shotgun (WGS) entry which is preliminary data.</text>
</comment>
<sequence length="311" mass="33835">MPHVESHQIQPPVLQSTTASSHTIPLDFRLNIWLSPAQGPQLLHRPHRKFGLVLCKLRVAHRPPLHQAPMLAVQVAAARLVVLVSLVRVLAAAALGRVRGARALHVHGLTAGFAALAWLRLCVLNAEVGVFIVVFIKGVVIILVRVVVLFTVSALARLLSHELPRVLAERAAPPLLLVLFVRPGEDVSAVGQRLVVQLLNQRGHFCMRLLLAHAFSVASFPRLDRLTRVVVAHEFDMIRVRTGGEAAPELDAANLLNVHVGDFPVVVLSDVVLRQTQAIVALEHGDVEMLLLSVCELQEPECCIGIGMPTA</sequence>
<evidence type="ECO:0000313" key="3">
    <source>
        <dbReference type="Proteomes" id="UP000237481"/>
    </source>
</evidence>
<dbReference type="Proteomes" id="UP000237481">
    <property type="component" value="Unassembled WGS sequence"/>
</dbReference>
<gene>
    <name evidence="2" type="ORF">TPAR_06890</name>
</gene>
<organism evidence="2 3">
    <name type="scientific">Tolypocladium paradoxum</name>
    <dbReference type="NCBI Taxonomy" id="94208"/>
    <lineage>
        <taxon>Eukaryota</taxon>
        <taxon>Fungi</taxon>
        <taxon>Dikarya</taxon>
        <taxon>Ascomycota</taxon>
        <taxon>Pezizomycotina</taxon>
        <taxon>Sordariomycetes</taxon>
        <taxon>Hypocreomycetidae</taxon>
        <taxon>Hypocreales</taxon>
        <taxon>Ophiocordycipitaceae</taxon>
        <taxon>Tolypocladium</taxon>
    </lineage>
</organism>
<protein>
    <submittedName>
        <fullName evidence="2">Uncharacterized protein</fullName>
    </submittedName>
</protein>
<feature type="transmembrane region" description="Helical" evidence="1">
    <location>
        <begin position="71"/>
        <end position="91"/>
    </location>
</feature>
<dbReference type="AlphaFoldDB" id="A0A2S4KRX7"/>
<proteinExistence type="predicted"/>
<keyword evidence="1" id="KW-0812">Transmembrane</keyword>
<keyword evidence="1" id="KW-1133">Transmembrane helix</keyword>
<reference evidence="2 3" key="1">
    <citation type="submission" date="2018-01" db="EMBL/GenBank/DDBJ databases">
        <title>Harnessing the power of phylogenomics to disentangle the directionality and signatures of interkingdom host jumping in the parasitic fungal genus Tolypocladium.</title>
        <authorList>
            <person name="Quandt C.A."/>
            <person name="Patterson W."/>
            <person name="Spatafora J.W."/>
        </authorList>
    </citation>
    <scope>NUCLEOTIDE SEQUENCE [LARGE SCALE GENOMIC DNA]</scope>
    <source>
        <strain evidence="2 3">NRBC 100945</strain>
    </source>
</reference>
<feature type="transmembrane region" description="Helical" evidence="1">
    <location>
        <begin position="131"/>
        <end position="156"/>
    </location>
</feature>
<evidence type="ECO:0000256" key="1">
    <source>
        <dbReference type="SAM" id="Phobius"/>
    </source>
</evidence>
<evidence type="ECO:0000313" key="2">
    <source>
        <dbReference type="EMBL" id="POR32935.1"/>
    </source>
</evidence>
<keyword evidence="3" id="KW-1185">Reference proteome</keyword>
<feature type="transmembrane region" description="Helical" evidence="1">
    <location>
        <begin position="103"/>
        <end position="119"/>
    </location>
</feature>
<name>A0A2S4KRX7_9HYPO</name>